<name>A0A139H0N8_9PEZI</name>
<protein>
    <submittedName>
        <fullName evidence="2">Uncharacterized protein</fullName>
    </submittedName>
</protein>
<sequence length="100" mass="11103">MEKKLQLDSTEEMFHSFVALRSASYSNNGKEADVEVGRMTGEYTPSAYSDSVNAAKPSLSPSRSQVASTVRSSHVTRPQMAYLGQFQFEHRNPDECGICH</sequence>
<dbReference type="EMBL" id="LFZN01000191">
    <property type="protein sequence ID" value="KXS95958.1"/>
    <property type="molecule type" value="Genomic_DNA"/>
</dbReference>
<organism evidence="2 3">
    <name type="scientific">Pseudocercospora eumusae</name>
    <dbReference type="NCBI Taxonomy" id="321146"/>
    <lineage>
        <taxon>Eukaryota</taxon>
        <taxon>Fungi</taxon>
        <taxon>Dikarya</taxon>
        <taxon>Ascomycota</taxon>
        <taxon>Pezizomycotina</taxon>
        <taxon>Dothideomycetes</taxon>
        <taxon>Dothideomycetidae</taxon>
        <taxon>Mycosphaerellales</taxon>
        <taxon>Mycosphaerellaceae</taxon>
        <taxon>Pseudocercospora</taxon>
    </lineage>
</organism>
<evidence type="ECO:0000256" key="1">
    <source>
        <dbReference type="SAM" id="MobiDB-lite"/>
    </source>
</evidence>
<comment type="caution">
    <text evidence="2">The sequence shown here is derived from an EMBL/GenBank/DDBJ whole genome shotgun (WGS) entry which is preliminary data.</text>
</comment>
<dbReference type="Proteomes" id="UP000070133">
    <property type="component" value="Unassembled WGS sequence"/>
</dbReference>
<feature type="compositionally biased region" description="Polar residues" evidence="1">
    <location>
        <begin position="59"/>
        <end position="74"/>
    </location>
</feature>
<reference evidence="2 3" key="1">
    <citation type="submission" date="2015-07" db="EMBL/GenBank/DDBJ databases">
        <title>Comparative genomics of the Sigatoka disease complex on banana suggests a link between parallel evolutionary changes in Pseudocercospora fijiensis and Pseudocercospora eumusae and increased virulence on the banana host.</title>
        <authorList>
            <person name="Chang T.-C."/>
            <person name="Salvucci A."/>
            <person name="Crous P.W."/>
            <person name="Stergiopoulos I."/>
        </authorList>
    </citation>
    <scope>NUCLEOTIDE SEQUENCE [LARGE SCALE GENOMIC DNA]</scope>
    <source>
        <strain evidence="2 3">CBS 114824</strain>
    </source>
</reference>
<evidence type="ECO:0000313" key="3">
    <source>
        <dbReference type="Proteomes" id="UP000070133"/>
    </source>
</evidence>
<proteinExistence type="predicted"/>
<keyword evidence="3" id="KW-1185">Reference proteome</keyword>
<gene>
    <name evidence="2" type="ORF">AC578_8092</name>
</gene>
<evidence type="ECO:0000313" key="2">
    <source>
        <dbReference type="EMBL" id="KXS95958.1"/>
    </source>
</evidence>
<dbReference type="AlphaFoldDB" id="A0A139H0N8"/>
<accession>A0A139H0N8</accession>
<feature type="region of interest" description="Disordered" evidence="1">
    <location>
        <begin position="49"/>
        <end position="74"/>
    </location>
</feature>